<sequence length="129" mass="15456">MEEDQIIMFDSQGAIRMYNPEKFDELLKVIETQRHYTEKMDEFRTMVNQTMTIVQRLGEAIEQEKLKAIGARNMVESEAEERTRTLQEAQIRLREKQLELDRYIAEYDSLVKIEREQQMTFKSLSKSQE</sequence>
<proteinExistence type="predicted"/>
<comment type="caution">
    <text evidence="5">The sequence shown here is derived from an EMBL/GenBank/DDBJ whole genome shotgun (WGS) entry which is preliminary data.</text>
</comment>
<dbReference type="GO" id="GO:0097730">
    <property type="term" value="C:non-motile cilium"/>
    <property type="evidence" value="ECO:0007669"/>
    <property type="project" value="TreeGrafter"/>
</dbReference>
<dbReference type="GO" id="GO:0061512">
    <property type="term" value="P:protein localization to cilium"/>
    <property type="evidence" value="ECO:0007669"/>
    <property type="project" value="TreeGrafter"/>
</dbReference>
<dbReference type="EMBL" id="ATMH01003422">
    <property type="protein sequence ID" value="EPY31505.1"/>
    <property type="molecule type" value="Genomic_DNA"/>
</dbReference>
<gene>
    <name evidence="5" type="ORF">STCU_03422</name>
</gene>
<organism evidence="5 6">
    <name type="scientific">Strigomonas culicis</name>
    <dbReference type="NCBI Taxonomy" id="28005"/>
    <lineage>
        <taxon>Eukaryota</taxon>
        <taxon>Discoba</taxon>
        <taxon>Euglenozoa</taxon>
        <taxon>Kinetoplastea</taxon>
        <taxon>Metakinetoplastina</taxon>
        <taxon>Trypanosomatida</taxon>
        <taxon>Trypanosomatidae</taxon>
        <taxon>Strigomonadinae</taxon>
        <taxon>Strigomonas</taxon>
    </lineage>
</organism>
<accession>S9W6C1</accession>
<protein>
    <submittedName>
        <fullName evidence="5">Intraflagellar transport (IFT) protein</fullName>
    </submittedName>
</protein>
<dbReference type="InterPro" id="IPR028172">
    <property type="entry name" value="FT20"/>
</dbReference>
<dbReference type="AlphaFoldDB" id="S9W6C1"/>
<dbReference type="GO" id="GO:0060271">
    <property type="term" value="P:cilium assembly"/>
    <property type="evidence" value="ECO:0007669"/>
    <property type="project" value="TreeGrafter"/>
</dbReference>
<dbReference type="OrthoDB" id="10254896at2759"/>
<keyword evidence="5" id="KW-0282">Flagellum</keyword>
<evidence type="ECO:0000256" key="4">
    <source>
        <dbReference type="SAM" id="Coils"/>
    </source>
</evidence>
<evidence type="ECO:0000256" key="3">
    <source>
        <dbReference type="ARBA" id="ARBA00023273"/>
    </source>
</evidence>
<dbReference type="GO" id="GO:0036064">
    <property type="term" value="C:ciliary basal body"/>
    <property type="evidence" value="ECO:0007669"/>
    <property type="project" value="TreeGrafter"/>
</dbReference>
<comment type="subcellular location">
    <subcellularLocation>
        <location evidence="1">Cell projection</location>
        <location evidence="1">Cilium</location>
    </subcellularLocation>
</comment>
<dbReference type="Proteomes" id="UP000015354">
    <property type="component" value="Unassembled WGS sequence"/>
</dbReference>
<keyword evidence="6" id="KW-1185">Reference proteome</keyword>
<evidence type="ECO:0000313" key="5">
    <source>
        <dbReference type="EMBL" id="EPY31505.1"/>
    </source>
</evidence>
<evidence type="ECO:0000313" key="6">
    <source>
        <dbReference type="Proteomes" id="UP000015354"/>
    </source>
</evidence>
<dbReference type="PANTHER" id="PTHR31978:SF1">
    <property type="entry name" value="INTRAFLAGELLAR TRANSPORT PROTEIN 20 HOMOLOG"/>
    <property type="match status" value="1"/>
</dbReference>
<dbReference type="Pfam" id="PF14931">
    <property type="entry name" value="IFT20"/>
    <property type="match status" value="1"/>
</dbReference>
<dbReference type="GO" id="GO:0097546">
    <property type="term" value="C:ciliary base"/>
    <property type="evidence" value="ECO:0007669"/>
    <property type="project" value="TreeGrafter"/>
</dbReference>
<evidence type="ECO:0000256" key="1">
    <source>
        <dbReference type="ARBA" id="ARBA00004138"/>
    </source>
</evidence>
<reference evidence="5 6" key="1">
    <citation type="journal article" date="2013" name="PLoS ONE">
        <title>Predicting the Proteins of Angomonas deanei, Strigomonas culicis and Their Respective Endosymbionts Reveals New Aspects of the Trypanosomatidae Family.</title>
        <authorList>
            <person name="Motta M.C."/>
            <person name="Martins A.C."/>
            <person name="de Souza S.S."/>
            <person name="Catta-Preta C.M."/>
            <person name="Silva R."/>
            <person name="Klein C.C."/>
            <person name="de Almeida L.G."/>
            <person name="de Lima Cunha O."/>
            <person name="Ciapina L.P."/>
            <person name="Brocchi M."/>
            <person name="Colabardini A.C."/>
            <person name="de Araujo Lima B."/>
            <person name="Machado C.R."/>
            <person name="de Almeida Soares C.M."/>
            <person name="Probst C.M."/>
            <person name="de Menezes C.B."/>
            <person name="Thompson C.E."/>
            <person name="Bartholomeu D.C."/>
            <person name="Gradia D.F."/>
            <person name="Pavoni D.P."/>
            <person name="Grisard E.C."/>
            <person name="Fantinatti-Garboggini F."/>
            <person name="Marchini F.K."/>
            <person name="Rodrigues-Luiz G.F."/>
            <person name="Wagner G."/>
            <person name="Goldman G.H."/>
            <person name="Fietto J.L."/>
            <person name="Elias M.C."/>
            <person name="Goldman M.H."/>
            <person name="Sagot M.F."/>
            <person name="Pereira M."/>
            <person name="Stoco P.H."/>
            <person name="de Mendonca-Neto R.P."/>
            <person name="Teixeira S.M."/>
            <person name="Maciel T.E."/>
            <person name="de Oliveira Mendes T.A."/>
            <person name="Urmenyi T.P."/>
            <person name="de Souza W."/>
            <person name="Schenkman S."/>
            <person name="de Vasconcelos A.T."/>
        </authorList>
    </citation>
    <scope>NUCLEOTIDE SEQUENCE [LARGE SCALE GENOMIC DNA]</scope>
</reference>
<feature type="coiled-coil region" evidence="4">
    <location>
        <begin position="79"/>
        <end position="106"/>
    </location>
</feature>
<dbReference type="GO" id="GO:0005737">
    <property type="term" value="C:cytoplasm"/>
    <property type="evidence" value="ECO:0007669"/>
    <property type="project" value="TreeGrafter"/>
</dbReference>
<dbReference type="GO" id="GO:0030990">
    <property type="term" value="C:intraciliary transport particle"/>
    <property type="evidence" value="ECO:0007669"/>
    <property type="project" value="TreeGrafter"/>
</dbReference>
<evidence type="ECO:0000256" key="2">
    <source>
        <dbReference type="ARBA" id="ARBA00023054"/>
    </source>
</evidence>
<name>S9W6C1_9TRYP</name>
<keyword evidence="2 4" id="KW-0175">Coiled coil</keyword>
<dbReference type="PANTHER" id="PTHR31978">
    <property type="entry name" value="INTRAFLAGELLAR TRANSPORT PROTEIN 20 HOMOLOG"/>
    <property type="match status" value="1"/>
</dbReference>
<keyword evidence="3" id="KW-0966">Cell projection</keyword>
<keyword evidence="5" id="KW-0969">Cilium</keyword>